<dbReference type="EMBL" id="CP159342">
    <property type="protein sequence ID" value="XCH75028.1"/>
    <property type="molecule type" value="Genomic_DNA"/>
</dbReference>
<reference evidence="1" key="1">
    <citation type="submission" date="2024-01" db="EMBL/GenBank/DDBJ databases">
        <title>The genome sequence of Micromonospora mangrovi CCTCC AA 2012012.</title>
        <authorList>
            <person name="Gao J."/>
        </authorList>
    </citation>
    <scope>NUCLEOTIDE SEQUENCE</scope>
    <source>
        <strain evidence="1">CCTCC AA 2012012</strain>
    </source>
</reference>
<reference evidence="2" key="2">
    <citation type="submission" date="2024-06" db="EMBL/GenBank/DDBJ databases">
        <title>Micromonospora mangrovi CCTCC AA 2012012 genome sequences.</title>
        <authorList>
            <person name="Gao J."/>
        </authorList>
    </citation>
    <scope>NUCLEOTIDE SEQUENCE</scope>
    <source>
        <strain evidence="2">CCTCC AA 2012012</strain>
    </source>
</reference>
<evidence type="ECO:0000313" key="2">
    <source>
        <dbReference type="EMBL" id="XCH75028.1"/>
    </source>
</evidence>
<dbReference type="AlphaFoldDB" id="A0AAU8HF80"/>
<name>A0AAU8HF80_9ACTN</name>
<sequence length="95" mass="10969">MPETAPRIRAGELLLLTRETSPQFTVPIRVRVVRELTDRHPPHGWTWIEVYQLGRQGQAVAKRELFVLRDGLRRLPDPVPSGPDATLLRRERVAR</sequence>
<dbReference type="EMBL" id="CP157762">
    <property type="protein sequence ID" value="XBP94329.1"/>
    <property type="molecule type" value="Genomic_DNA"/>
</dbReference>
<proteinExistence type="predicted"/>
<organism evidence="2">
    <name type="scientific">Micromonospora sp. CCTCC AA 2012012</name>
    <dbReference type="NCBI Taxonomy" id="3111921"/>
    <lineage>
        <taxon>Bacteria</taxon>
        <taxon>Bacillati</taxon>
        <taxon>Actinomycetota</taxon>
        <taxon>Actinomycetes</taxon>
        <taxon>Micromonosporales</taxon>
        <taxon>Micromonosporaceae</taxon>
        <taxon>Micromonospora</taxon>
    </lineage>
</organism>
<protein>
    <submittedName>
        <fullName evidence="2">Uncharacterized protein</fullName>
    </submittedName>
</protein>
<dbReference type="RefSeq" id="WP_350934147.1">
    <property type="nucleotide sequence ID" value="NZ_CP157762.1"/>
</dbReference>
<evidence type="ECO:0000313" key="1">
    <source>
        <dbReference type="EMBL" id="XBP94329.1"/>
    </source>
</evidence>
<gene>
    <name evidence="2" type="ORF">ABUL08_02640</name>
    <name evidence="1" type="ORF">VK199_02635</name>
</gene>
<accession>A0AAU8HF80</accession>